<evidence type="ECO:0000256" key="1">
    <source>
        <dbReference type="ARBA" id="ARBA00022553"/>
    </source>
</evidence>
<evidence type="ECO:0000256" key="3">
    <source>
        <dbReference type="SAM" id="MobiDB-lite"/>
    </source>
</evidence>
<dbReference type="Proteomes" id="UP000279833">
    <property type="component" value="Unassembled WGS sequence"/>
</dbReference>
<feature type="region of interest" description="Disordered" evidence="3">
    <location>
        <begin position="515"/>
        <end position="575"/>
    </location>
</feature>
<dbReference type="InterPro" id="IPR011993">
    <property type="entry name" value="PH-like_dom_sf"/>
</dbReference>
<feature type="compositionally biased region" description="Low complexity" evidence="3">
    <location>
        <begin position="334"/>
        <end position="359"/>
    </location>
</feature>
<reference evidence="6" key="1">
    <citation type="submission" date="2016-06" db="UniProtKB">
        <authorList>
            <consortium name="WormBaseParasite"/>
        </authorList>
    </citation>
    <scope>IDENTIFICATION</scope>
</reference>
<keyword evidence="2" id="KW-0175">Coiled coil</keyword>
<evidence type="ECO:0000256" key="2">
    <source>
        <dbReference type="SAM" id="Coils"/>
    </source>
</evidence>
<feature type="coiled-coil region" evidence="2">
    <location>
        <begin position="56"/>
        <end position="83"/>
    </location>
</feature>
<keyword evidence="1" id="KW-0597">Phosphoprotein</keyword>
<keyword evidence="5" id="KW-1185">Reference proteome</keyword>
<reference evidence="4 5" key="2">
    <citation type="submission" date="2018-11" db="EMBL/GenBank/DDBJ databases">
        <authorList>
            <consortium name="Pathogen Informatics"/>
        </authorList>
    </citation>
    <scope>NUCLEOTIDE SEQUENCE [LARGE SCALE GENOMIC DNA]</scope>
    <source>
        <strain evidence="4">Dakar</strain>
        <strain evidence="5">Dakar, Senegal</strain>
    </source>
</reference>
<evidence type="ECO:0000313" key="5">
    <source>
        <dbReference type="Proteomes" id="UP000279833"/>
    </source>
</evidence>
<dbReference type="Gene3D" id="2.30.29.30">
    <property type="entry name" value="Pleckstrin-homology domain (PH domain)/Phosphotyrosine-binding domain (PTB)"/>
    <property type="match status" value="1"/>
</dbReference>
<feature type="coiled-coil region" evidence="2">
    <location>
        <begin position="153"/>
        <end position="187"/>
    </location>
</feature>
<name>A0A183K693_9TREM</name>
<proteinExistence type="predicted"/>
<dbReference type="WBParaSite" id="SCUD_0001051801-mRNA-1">
    <property type="protein sequence ID" value="SCUD_0001051801-mRNA-1"/>
    <property type="gene ID" value="SCUD_0001051801"/>
</dbReference>
<protein>
    <submittedName>
        <fullName evidence="6">Phorbol-ester/DAG-type domain-containing protein</fullName>
    </submittedName>
</protein>
<dbReference type="AlphaFoldDB" id="A0A183K693"/>
<evidence type="ECO:0000313" key="6">
    <source>
        <dbReference type="WBParaSite" id="SCUD_0001051801-mRNA-1"/>
    </source>
</evidence>
<dbReference type="STRING" id="6186.A0A183K693"/>
<dbReference type="SUPFAM" id="SSF57889">
    <property type="entry name" value="Cysteine-rich domain"/>
    <property type="match status" value="1"/>
</dbReference>
<dbReference type="InterPro" id="IPR046349">
    <property type="entry name" value="C1-like_sf"/>
</dbReference>
<feature type="compositionally biased region" description="Polar residues" evidence="3">
    <location>
        <begin position="548"/>
        <end position="575"/>
    </location>
</feature>
<evidence type="ECO:0000313" key="4">
    <source>
        <dbReference type="EMBL" id="VDP40275.1"/>
    </source>
</evidence>
<feature type="region of interest" description="Disordered" evidence="3">
    <location>
        <begin position="334"/>
        <end position="364"/>
    </location>
</feature>
<organism evidence="6">
    <name type="scientific">Schistosoma curassoni</name>
    <dbReference type="NCBI Taxonomy" id="6186"/>
    <lineage>
        <taxon>Eukaryota</taxon>
        <taxon>Metazoa</taxon>
        <taxon>Spiralia</taxon>
        <taxon>Lophotrochozoa</taxon>
        <taxon>Platyhelminthes</taxon>
        <taxon>Trematoda</taxon>
        <taxon>Digenea</taxon>
        <taxon>Strigeidida</taxon>
        <taxon>Schistosomatoidea</taxon>
        <taxon>Schistosomatidae</taxon>
        <taxon>Schistosoma</taxon>
    </lineage>
</organism>
<feature type="compositionally biased region" description="Low complexity" evidence="3">
    <location>
        <begin position="515"/>
        <end position="547"/>
    </location>
</feature>
<accession>A0A183K693</accession>
<sequence length="622" mass="69636">MGSSILREQMEYEPIVVHRLPWECISIRCATALWIKPSGRRLRNAKESAHAATQRAACASSEVAQLRVELERMTQAYRKEQTKCTATVNKLTEVMSGKNPDTLELMWLASFQQQEQEAGGRTVSPFSLGSNSARGKVANLKGLGQQKRMTLQLNQRHKENKRLISEINRLNDELSTLRKEYESKLHSNELHTMSMELELASLREQLHTISITNSLSQQCIDNNESIRLLRHHNHQNPSSQQQLNQYCHRNNISFNKSLLTSDIPSSVANNDNSNNNNNIITNIHNDNIDCDFTLNKSFGATRPTSTIPPTPHSSVSQESVVKYPIINNCGTITNNNNSSHSKPSPLNNTCSSNNSRNSTEMLSSYTSPTIDDPLVSDFKFYGILEVGPKRGKRNKLHWEPCFAQLSRTHLMLWDIPSDLCKRVHELQNKYLVVSNFVASTISSNINNLSIRLEMPLNSLYHVRSVNSCDTLGQSVRAPPIQGSLYASRCSLFTNNILGDSASHLRKSSFGSSALFSTSSPHPSSSRRVVRNDSVSSSHPHSVSNASNKRLNQTENSTIEHQINSPSSESPHNVESSTIYTKGHVLQRILFRSYATCDLCQNSCSGVFHPPVSYQCTDCQVRV</sequence>
<dbReference type="EMBL" id="UZAK01033828">
    <property type="protein sequence ID" value="VDP40275.1"/>
    <property type="molecule type" value="Genomic_DNA"/>
</dbReference>
<gene>
    <name evidence="4" type="ORF">SCUD_LOCUS10518</name>
</gene>
<dbReference type="Gene3D" id="3.30.60.20">
    <property type="match status" value="1"/>
</dbReference>